<keyword evidence="3" id="KW-0805">Transcription regulation</keyword>
<keyword evidence="1" id="KW-0479">Metal-binding</keyword>
<evidence type="ECO:0000256" key="3">
    <source>
        <dbReference type="ARBA" id="ARBA00023015"/>
    </source>
</evidence>
<keyword evidence="10" id="KW-1185">Reference proteome</keyword>
<comment type="caution">
    <text evidence="9">The sequence shown here is derived from an EMBL/GenBank/DDBJ whole genome shotgun (WGS) entry which is preliminary data.</text>
</comment>
<dbReference type="EMBL" id="JAKNSF020000070">
    <property type="protein sequence ID" value="KAK7721612.1"/>
    <property type="molecule type" value="Genomic_DNA"/>
</dbReference>
<dbReference type="PROSITE" id="PS50048">
    <property type="entry name" value="ZN2_CY6_FUNGAL_2"/>
    <property type="match status" value="1"/>
</dbReference>
<accession>A0ABR1NZI2</accession>
<dbReference type="InterPro" id="IPR001138">
    <property type="entry name" value="Zn2Cys6_DnaBD"/>
</dbReference>
<reference evidence="9 10" key="1">
    <citation type="submission" date="2024-02" db="EMBL/GenBank/DDBJ databases">
        <title>De novo assembly and annotation of 12 fungi associated with fruit tree decline syndrome in Ontario, Canada.</title>
        <authorList>
            <person name="Sulman M."/>
            <person name="Ellouze W."/>
            <person name="Ilyukhin E."/>
        </authorList>
    </citation>
    <scope>NUCLEOTIDE SEQUENCE [LARGE SCALE GENOMIC DNA]</scope>
    <source>
        <strain evidence="9 10">M169</strain>
    </source>
</reference>
<dbReference type="InterPro" id="IPR052360">
    <property type="entry name" value="Transcr_Regulatory_Proteins"/>
</dbReference>
<dbReference type="CDD" id="cd00067">
    <property type="entry name" value="GAL4"/>
    <property type="match status" value="1"/>
</dbReference>
<dbReference type="PANTHER" id="PTHR36206:SF12">
    <property type="entry name" value="ASPERCRYPTIN BIOSYNTHESIS CLUSTER-SPECIFIC TRANSCRIPTION REGULATOR ATNN-RELATED"/>
    <property type="match status" value="1"/>
</dbReference>
<organism evidence="9 10">
    <name type="scientific">Diaporthe eres</name>
    <name type="common">Phomopsis oblonga</name>
    <dbReference type="NCBI Taxonomy" id="83184"/>
    <lineage>
        <taxon>Eukaryota</taxon>
        <taxon>Fungi</taxon>
        <taxon>Dikarya</taxon>
        <taxon>Ascomycota</taxon>
        <taxon>Pezizomycotina</taxon>
        <taxon>Sordariomycetes</taxon>
        <taxon>Sordariomycetidae</taxon>
        <taxon>Diaporthales</taxon>
        <taxon>Diaporthaceae</taxon>
        <taxon>Diaporthe</taxon>
        <taxon>Diaporthe eres species complex</taxon>
    </lineage>
</organism>
<dbReference type="SUPFAM" id="SSF57701">
    <property type="entry name" value="Zn2/Cys6 DNA-binding domain"/>
    <property type="match status" value="1"/>
</dbReference>
<feature type="compositionally biased region" description="Low complexity" evidence="7">
    <location>
        <begin position="79"/>
        <end position="93"/>
    </location>
</feature>
<proteinExistence type="predicted"/>
<dbReference type="Proteomes" id="UP001430848">
    <property type="component" value="Unassembled WGS sequence"/>
</dbReference>
<keyword evidence="2" id="KW-0862">Zinc</keyword>
<evidence type="ECO:0000256" key="5">
    <source>
        <dbReference type="ARBA" id="ARBA00023163"/>
    </source>
</evidence>
<name>A0ABR1NZI2_DIAER</name>
<keyword evidence="5" id="KW-0804">Transcription</keyword>
<evidence type="ECO:0000313" key="10">
    <source>
        <dbReference type="Proteomes" id="UP001430848"/>
    </source>
</evidence>
<keyword evidence="4" id="KW-0238">DNA-binding</keyword>
<keyword evidence="6" id="KW-0539">Nucleus</keyword>
<dbReference type="InterPro" id="IPR036864">
    <property type="entry name" value="Zn2-C6_fun-type_DNA-bd_sf"/>
</dbReference>
<dbReference type="PROSITE" id="PS00463">
    <property type="entry name" value="ZN2_CY6_FUNGAL_1"/>
    <property type="match status" value="1"/>
</dbReference>
<feature type="domain" description="Zn(2)-C6 fungal-type" evidence="8">
    <location>
        <begin position="28"/>
        <end position="56"/>
    </location>
</feature>
<evidence type="ECO:0000313" key="9">
    <source>
        <dbReference type="EMBL" id="KAK7721612.1"/>
    </source>
</evidence>
<evidence type="ECO:0000256" key="2">
    <source>
        <dbReference type="ARBA" id="ARBA00022833"/>
    </source>
</evidence>
<dbReference type="PANTHER" id="PTHR36206">
    <property type="entry name" value="ASPERCRYPTIN BIOSYNTHESIS CLUSTER-SPECIFIC TRANSCRIPTION REGULATOR ATNN-RELATED"/>
    <property type="match status" value="1"/>
</dbReference>
<gene>
    <name evidence="9" type="ORF">SLS63_009518</name>
</gene>
<feature type="region of interest" description="Disordered" evidence="7">
    <location>
        <begin position="78"/>
        <end position="97"/>
    </location>
</feature>
<evidence type="ECO:0000259" key="8">
    <source>
        <dbReference type="PROSITE" id="PS50048"/>
    </source>
</evidence>
<protein>
    <recommendedName>
        <fullName evidence="8">Zn(2)-C6 fungal-type domain-containing protein</fullName>
    </recommendedName>
</protein>
<dbReference type="Gene3D" id="4.10.240.10">
    <property type="entry name" value="Zn(2)-C6 fungal-type DNA-binding domain"/>
    <property type="match status" value="1"/>
</dbReference>
<dbReference type="Pfam" id="PF00172">
    <property type="entry name" value="Zn_clus"/>
    <property type="match status" value="1"/>
</dbReference>
<evidence type="ECO:0000256" key="6">
    <source>
        <dbReference type="ARBA" id="ARBA00023242"/>
    </source>
</evidence>
<dbReference type="SMART" id="SM00066">
    <property type="entry name" value="GAL4"/>
    <property type="match status" value="1"/>
</dbReference>
<evidence type="ECO:0000256" key="7">
    <source>
        <dbReference type="SAM" id="MobiDB-lite"/>
    </source>
</evidence>
<evidence type="ECO:0000256" key="1">
    <source>
        <dbReference type="ARBA" id="ARBA00022723"/>
    </source>
</evidence>
<feature type="region of interest" description="Disordered" evidence="7">
    <location>
        <begin position="1"/>
        <end position="25"/>
    </location>
</feature>
<sequence length="637" mass="71189">MEEVRRTPPDFNQAPKSSRASSHRARTGCITCKRRHVKCDEARPHCSNCRNGNRVCEGYVATASKRARVPSTMQICWNSKSTTGTRGPTPSSPMQSTPIHEARLIPTILGVKDDKAGLYFDEFVSLVRGPWITASAASGADLWEVTLPQLARSNATIQHAAIAIGAMSLWHRQSRLDGTRPSAPSVSTARALGSTNTDVALADAHYLDGVGYYCQSLKLQSRSESIQDAVLLSVLLLTFETLRADRQAALQHVNHGLSLLLAIATDQNGRLDALAPDPRPILESVAGVFTHLATSARSILHGRIGQCRPLPNFAEALKAQKQTLHSFTGLVSRLPRASAAVENVPVAFGTLEEFEEHWAAARHRQHAMEAMMVEIVQTSGVLETTSVTENEDFWVRLMESPDILKVCADTRGLIEALAPAFEPLFNKIIMSDEVGSRPYLRAIHLRLQYMATYVFANPPKYLDLDSLQAQAPLFRQYLSLVDLALRSVKREADEAPAHQLSFHCDVSWYLFVISFFCRDPLVREEALCKLRDYPGHDGLWDARSLYILSRRNRDVELANSVEGTPLQQWRRLWRREYVFEDGGARVIFRYLEKDATTGEWQLVEEAAEMQPDSNDVRWERQPLTNDGRLLMGSTVSF</sequence>
<evidence type="ECO:0000256" key="4">
    <source>
        <dbReference type="ARBA" id="ARBA00023125"/>
    </source>
</evidence>